<evidence type="ECO:0000313" key="1">
    <source>
        <dbReference type="EMBL" id="EHN10028.1"/>
    </source>
</evidence>
<keyword evidence="1" id="KW-0378">Hydrolase</keyword>
<dbReference type="AlphaFoldDB" id="H0E8M8"/>
<sequence>MQVEWYGQSAFRLTDGATTVVIDPFGDMSAAAARGIRFDYPPIPPIRADLLLVTHEHRDHNGVEAVTGDPVVVRSTAGRHPSPIGEVLGIASEHDAAAGTERGANTIYAFDLGGVRVAHLGDLGQDALRDPQAAALGSVDLLLVPVGGGPTIGAPQAAAIAERVGARWVVPMHYRTARTNFLEPADAFAERFTRVERTAGATFALADLPAGDGPLLVLPATP</sequence>
<dbReference type="Proteomes" id="UP000005143">
    <property type="component" value="Unassembled WGS sequence"/>
</dbReference>
<keyword evidence="2" id="KW-1185">Reference proteome</keyword>
<dbReference type="PANTHER" id="PTHR39189:SF1">
    <property type="entry name" value="UPF0173 METAL-DEPENDENT HYDROLASE YTKL"/>
    <property type="match status" value="1"/>
</dbReference>
<proteinExistence type="predicted"/>
<dbReference type="SUPFAM" id="SSF56281">
    <property type="entry name" value="Metallo-hydrolase/oxidoreductase"/>
    <property type="match status" value="1"/>
</dbReference>
<name>H0E8M8_9ACTN</name>
<dbReference type="OrthoDB" id="3190691at2"/>
<accession>H0E8M8</accession>
<dbReference type="PANTHER" id="PTHR39189">
    <property type="entry name" value="UPF0173 METAL-DEPENDENT HYDROLASE YTKL"/>
    <property type="match status" value="1"/>
</dbReference>
<dbReference type="GO" id="GO:0016787">
    <property type="term" value="F:hydrolase activity"/>
    <property type="evidence" value="ECO:0007669"/>
    <property type="project" value="UniProtKB-KW"/>
</dbReference>
<evidence type="ECO:0000313" key="2">
    <source>
        <dbReference type="Proteomes" id="UP000005143"/>
    </source>
</evidence>
<dbReference type="RefSeq" id="WP_007577018.1">
    <property type="nucleotide sequence ID" value="NZ_AGUD01000244.1"/>
</dbReference>
<comment type="caution">
    <text evidence="1">The sequence shown here is derived from an EMBL/GenBank/DDBJ whole genome shotgun (WGS) entry which is preliminary data.</text>
</comment>
<gene>
    <name evidence="1" type="ORF">PAI11_31890</name>
</gene>
<dbReference type="InterPro" id="IPR036866">
    <property type="entry name" value="RibonucZ/Hydroxyglut_hydro"/>
</dbReference>
<dbReference type="EMBL" id="AGUD01000244">
    <property type="protein sequence ID" value="EHN10028.1"/>
    <property type="molecule type" value="Genomic_DNA"/>
</dbReference>
<dbReference type="Gene3D" id="3.60.15.10">
    <property type="entry name" value="Ribonuclease Z/Hydroxyacylglutathione hydrolase-like"/>
    <property type="match status" value="1"/>
</dbReference>
<dbReference type="Pfam" id="PF13483">
    <property type="entry name" value="Lactamase_B_3"/>
    <property type="match status" value="1"/>
</dbReference>
<protein>
    <submittedName>
        <fullName evidence="1">Zn-dependent hydrolase</fullName>
    </submittedName>
</protein>
<reference evidence="1 2" key="1">
    <citation type="journal article" date="2013" name="Biodegradation">
        <title>Quantitative proteomic analysis of ibuprofen-degrading Patulibacter sp. strain I11.</title>
        <authorList>
            <person name="Almeida B."/>
            <person name="Kjeldal H."/>
            <person name="Lolas I."/>
            <person name="Knudsen A.D."/>
            <person name="Carvalho G."/>
            <person name="Nielsen K.L."/>
            <person name="Barreto Crespo M.T."/>
            <person name="Stensballe A."/>
            <person name="Nielsen J.L."/>
        </authorList>
    </citation>
    <scope>NUCLEOTIDE SEQUENCE [LARGE SCALE GENOMIC DNA]</scope>
    <source>
        <strain evidence="1 2">I11</strain>
    </source>
</reference>
<organism evidence="1 2">
    <name type="scientific">Patulibacter medicamentivorans</name>
    <dbReference type="NCBI Taxonomy" id="1097667"/>
    <lineage>
        <taxon>Bacteria</taxon>
        <taxon>Bacillati</taxon>
        <taxon>Actinomycetota</taxon>
        <taxon>Thermoleophilia</taxon>
        <taxon>Solirubrobacterales</taxon>
        <taxon>Patulibacteraceae</taxon>
        <taxon>Patulibacter</taxon>
    </lineage>
</organism>